<evidence type="ECO:0000256" key="3">
    <source>
        <dbReference type="ARBA" id="ARBA00022679"/>
    </source>
</evidence>
<evidence type="ECO:0000259" key="5">
    <source>
        <dbReference type="PROSITE" id="PS52004"/>
    </source>
</evidence>
<evidence type="ECO:0000313" key="7">
    <source>
        <dbReference type="Proteomes" id="UP001069090"/>
    </source>
</evidence>
<dbReference type="CDD" id="cd00828">
    <property type="entry name" value="elong_cond_enzymes"/>
    <property type="match status" value="1"/>
</dbReference>
<protein>
    <submittedName>
        <fullName evidence="6">Beta-ketoacyl synthase</fullName>
    </submittedName>
</protein>
<dbReference type="InterPro" id="IPR000794">
    <property type="entry name" value="Beta-ketoacyl_synthase"/>
</dbReference>
<comment type="caution">
    <text evidence="6">The sequence shown here is derived from an EMBL/GenBank/DDBJ whole genome shotgun (WGS) entry which is preliminary data.</text>
</comment>
<evidence type="ECO:0000256" key="2">
    <source>
        <dbReference type="ARBA" id="ARBA00008467"/>
    </source>
</evidence>
<dbReference type="InterPro" id="IPR014030">
    <property type="entry name" value="Ketoacyl_synth_N"/>
</dbReference>
<dbReference type="AlphaFoldDB" id="A0A9J6RQA6"/>
<feature type="domain" description="Ketosynthase family 3 (KS3)" evidence="5">
    <location>
        <begin position="1"/>
        <end position="533"/>
    </location>
</feature>
<dbReference type="GO" id="GO:0005829">
    <property type="term" value="C:cytosol"/>
    <property type="evidence" value="ECO:0007669"/>
    <property type="project" value="TreeGrafter"/>
</dbReference>
<dbReference type="PANTHER" id="PTHR11712:SF336">
    <property type="entry name" value="3-OXOACYL-[ACYL-CARRIER-PROTEIN] SYNTHASE, MITOCHONDRIAL"/>
    <property type="match status" value="1"/>
</dbReference>
<dbReference type="Gene3D" id="3.40.47.10">
    <property type="match status" value="1"/>
</dbReference>
<dbReference type="Proteomes" id="UP001069090">
    <property type="component" value="Unassembled WGS sequence"/>
</dbReference>
<dbReference type="SMART" id="SM00825">
    <property type="entry name" value="PKS_KS"/>
    <property type="match status" value="1"/>
</dbReference>
<comment type="pathway">
    <text evidence="1">Lipid metabolism; fatty acid biosynthesis.</text>
</comment>
<dbReference type="PANTHER" id="PTHR11712">
    <property type="entry name" value="POLYKETIDE SYNTHASE-RELATED"/>
    <property type="match status" value="1"/>
</dbReference>
<dbReference type="InterPro" id="IPR020841">
    <property type="entry name" value="PKS_Beta-ketoAc_synthase_dom"/>
</dbReference>
<accession>A0A9J6RQA6</accession>
<gene>
    <name evidence="6" type="ORF">O0V09_16885</name>
</gene>
<keyword evidence="3 4" id="KW-0808">Transferase</keyword>
<organism evidence="6 7">
    <name type="scientific">Dasania phycosphaerae</name>
    <dbReference type="NCBI Taxonomy" id="2950436"/>
    <lineage>
        <taxon>Bacteria</taxon>
        <taxon>Pseudomonadati</taxon>
        <taxon>Pseudomonadota</taxon>
        <taxon>Gammaproteobacteria</taxon>
        <taxon>Cellvibrionales</taxon>
        <taxon>Spongiibacteraceae</taxon>
        <taxon>Dasania</taxon>
    </lineage>
</organism>
<keyword evidence="7" id="KW-1185">Reference proteome</keyword>
<reference evidence="6 7" key="1">
    <citation type="submission" date="2022-12" db="EMBL/GenBank/DDBJ databases">
        <title>Dasania phycosphaerae sp. nov., isolated from particulate material of the south coast of Korea.</title>
        <authorList>
            <person name="Jiang Y."/>
        </authorList>
    </citation>
    <scope>NUCLEOTIDE SEQUENCE [LARGE SCALE GENOMIC DNA]</scope>
    <source>
        <strain evidence="6 7">GY-19</strain>
    </source>
</reference>
<dbReference type="GO" id="GO:0006633">
    <property type="term" value="P:fatty acid biosynthetic process"/>
    <property type="evidence" value="ECO:0007669"/>
    <property type="project" value="TreeGrafter"/>
</dbReference>
<dbReference type="Pfam" id="PF02801">
    <property type="entry name" value="Ketoacyl-synt_C"/>
    <property type="match status" value="1"/>
</dbReference>
<evidence type="ECO:0000313" key="6">
    <source>
        <dbReference type="EMBL" id="MCZ0866886.1"/>
    </source>
</evidence>
<name>A0A9J6RQA6_9GAMM</name>
<proteinExistence type="inferred from homology"/>
<dbReference type="InterPro" id="IPR014031">
    <property type="entry name" value="Ketoacyl_synth_C"/>
</dbReference>
<dbReference type="RefSeq" id="WP_258332837.1">
    <property type="nucleotide sequence ID" value="NZ_JAPTGG010000018.1"/>
</dbReference>
<evidence type="ECO:0000256" key="1">
    <source>
        <dbReference type="ARBA" id="ARBA00005194"/>
    </source>
</evidence>
<dbReference type="GO" id="GO:0004315">
    <property type="term" value="F:3-oxoacyl-[acyl-carrier-protein] synthase activity"/>
    <property type="evidence" value="ECO:0007669"/>
    <property type="project" value="TreeGrafter"/>
</dbReference>
<dbReference type="InterPro" id="IPR047224">
    <property type="entry name" value="FAS_alpha_su_C"/>
</dbReference>
<sequence>MTSIPLIVGFGGVNSAGRSSGHHGYRRMIIDSLSQAEAQHTYQNLAALMNMSSEGQALSEAQRQHILDHSLVRRIEDAWYNPDAVMFNKRMPMQVDAATPLTFETKKRNLPDTLPAGWVVTELAGATVKVEIHQATEMLVPDPRATAVSSAGQLPSGFAPGKLYPSRSHPRGLQMTVFGASDALGNLGIDWELVRQHVAADQISVFAGSSMGQSDADGHGGMIGSRFDGKRVTSKNCALGFAEMPADFINAYVIGGAGTTGATLGACASFLYNLRQGVNEIRAGRSRVVIVGGSEAPINPDVVAGYAAMGALATDAELMALDGTDTPDNRRAARPFGHNCGFTIAESAQFVVLFDDALAMELGATVYGAVTDVFINADGYKKSISSPGIGNYLTVAKSMAVAKAILGEQAIQQRSYIHAHGSSTPQNRVTESRILNEVAKKFGISQWPVAAIKAYIGHSLGVSSGDQLINSLGVWDKGIIPGIKTIDAVAEDVHRSNLSISAEHKEVGAEGMDVALLNSKGFGGNNASAPILAPHIARRMLAKKYGDKAYQQYLKSNEAVKAQTAAYDTLATQGAAELIYKFDNNVLGGEDLSLDSHAIGVPGYGRDVDLEIDSPYKDFL</sequence>
<evidence type="ECO:0000256" key="4">
    <source>
        <dbReference type="RuleBase" id="RU003694"/>
    </source>
</evidence>
<dbReference type="EMBL" id="JAPTGG010000018">
    <property type="protein sequence ID" value="MCZ0866886.1"/>
    <property type="molecule type" value="Genomic_DNA"/>
</dbReference>
<comment type="similarity">
    <text evidence="2 4">Belongs to the thiolase-like superfamily. Beta-ketoacyl-ACP synthases family.</text>
</comment>
<dbReference type="PROSITE" id="PS52004">
    <property type="entry name" value="KS3_2"/>
    <property type="match status" value="1"/>
</dbReference>
<dbReference type="InterPro" id="IPR016039">
    <property type="entry name" value="Thiolase-like"/>
</dbReference>
<dbReference type="Pfam" id="PF00109">
    <property type="entry name" value="ketoacyl-synt"/>
    <property type="match status" value="1"/>
</dbReference>
<dbReference type="SUPFAM" id="SSF53901">
    <property type="entry name" value="Thiolase-like"/>
    <property type="match status" value="2"/>
</dbReference>